<dbReference type="RefSeq" id="XP_004256326.1">
    <property type="nucleotide sequence ID" value="XM_004256278.1"/>
</dbReference>
<evidence type="ECO:0000313" key="1">
    <source>
        <dbReference type="EMBL" id="ELP89555.1"/>
    </source>
</evidence>
<evidence type="ECO:0008006" key="3">
    <source>
        <dbReference type="Google" id="ProtNLM"/>
    </source>
</evidence>
<name>A0A0A1U5M4_ENTIV</name>
<dbReference type="AlphaFoldDB" id="A0A0A1U5M4"/>
<evidence type="ECO:0000313" key="2">
    <source>
        <dbReference type="Proteomes" id="UP000014680"/>
    </source>
</evidence>
<proteinExistence type="predicted"/>
<reference evidence="1 2" key="1">
    <citation type="submission" date="2012-10" db="EMBL/GenBank/DDBJ databases">
        <authorList>
            <person name="Zafar N."/>
            <person name="Inman J."/>
            <person name="Hall N."/>
            <person name="Lorenzi H."/>
            <person name="Caler E."/>
        </authorList>
    </citation>
    <scope>NUCLEOTIDE SEQUENCE [LARGE SCALE GENOMIC DNA]</scope>
    <source>
        <strain evidence="1 2">IP1</strain>
    </source>
</reference>
<protein>
    <recommendedName>
        <fullName evidence="3">Ubiquitin-like domain-containing protein</fullName>
    </recommendedName>
</protein>
<gene>
    <name evidence="1" type="ORF">EIN_524800</name>
</gene>
<organism evidence="1 2">
    <name type="scientific">Entamoeba invadens IP1</name>
    <dbReference type="NCBI Taxonomy" id="370355"/>
    <lineage>
        <taxon>Eukaryota</taxon>
        <taxon>Amoebozoa</taxon>
        <taxon>Evosea</taxon>
        <taxon>Archamoebae</taxon>
        <taxon>Mastigamoebida</taxon>
        <taxon>Entamoebidae</taxon>
        <taxon>Entamoeba</taxon>
    </lineage>
</organism>
<dbReference type="GeneID" id="14888575"/>
<accession>A0A0A1U5M4</accession>
<sequence>MVCCFSIKRAKQTYYIVVVPSDTIGIVKQRLALVAGCAPELIGILSSDNKTLMSDDTQLGVSVEVGSLFYFLLRTQNGYEPLQIIDLV</sequence>
<dbReference type="KEGG" id="eiv:EIN_524800"/>
<dbReference type="EMBL" id="KB206604">
    <property type="protein sequence ID" value="ELP89555.1"/>
    <property type="molecule type" value="Genomic_DNA"/>
</dbReference>
<dbReference type="OrthoDB" id="428577at2759"/>
<dbReference type="Proteomes" id="UP000014680">
    <property type="component" value="Unassembled WGS sequence"/>
</dbReference>
<dbReference type="VEuPathDB" id="AmoebaDB:EIN_524800"/>
<keyword evidence="2" id="KW-1185">Reference proteome</keyword>
<dbReference type="OMA" id="TQNGYEP"/>